<proteinExistence type="predicted"/>
<evidence type="ECO:0000256" key="2">
    <source>
        <dbReference type="SAM" id="SignalP"/>
    </source>
</evidence>
<reference evidence="3 4" key="1">
    <citation type="submission" date="2020-02" db="EMBL/GenBank/DDBJ databases">
        <title>Whole-genome analyses of novel actinobacteria.</title>
        <authorList>
            <person name="Sahin N."/>
        </authorList>
    </citation>
    <scope>NUCLEOTIDE SEQUENCE [LARGE SCALE GENOMIC DNA]</scope>
    <source>
        <strain evidence="3 4">A7024</strain>
    </source>
</reference>
<comment type="caution">
    <text evidence="3">The sequence shown here is derived from an EMBL/GenBank/DDBJ whole genome shotgun (WGS) entry which is preliminary data.</text>
</comment>
<evidence type="ECO:0000313" key="4">
    <source>
        <dbReference type="Proteomes" id="UP000481583"/>
    </source>
</evidence>
<evidence type="ECO:0000256" key="1">
    <source>
        <dbReference type="SAM" id="MobiDB-lite"/>
    </source>
</evidence>
<dbReference type="EMBL" id="JAAKZV010000276">
    <property type="protein sequence ID" value="NGN69272.1"/>
    <property type="molecule type" value="Genomic_DNA"/>
</dbReference>
<dbReference type="InterPro" id="IPR024520">
    <property type="entry name" value="DUF3558"/>
</dbReference>
<keyword evidence="4" id="KW-1185">Reference proteome</keyword>
<accession>A0A6G4UB89</accession>
<dbReference type="AlphaFoldDB" id="A0A6G4UB89"/>
<dbReference type="Pfam" id="PF12079">
    <property type="entry name" value="DUF3558"/>
    <property type="match status" value="1"/>
</dbReference>
<evidence type="ECO:0000313" key="3">
    <source>
        <dbReference type="EMBL" id="NGN69272.1"/>
    </source>
</evidence>
<feature type="signal peptide" evidence="2">
    <location>
        <begin position="1"/>
        <end position="30"/>
    </location>
</feature>
<feature type="chain" id="PRO_5038722089" evidence="2">
    <location>
        <begin position="31"/>
        <end position="333"/>
    </location>
</feature>
<dbReference type="Proteomes" id="UP000481583">
    <property type="component" value="Unassembled WGS sequence"/>
</dbReference>
<name>A0A6G4UB89_9ACTN</name>
<gene>
    <name evidence="3" type="ORF">G5C51_35975</name>
</gene>
<keyword evidence="2" id="KW-0732">Signal</keyword>
<organism evidence="3 4">
    <name type="scientific">Streptomyces coryli</name>
    <dbReference type="NCBI Taxonomy" id="1128680"/>
    <lineage>
        <taxon>Bacteria</taxon>
        <taxon>Bacillati</taxon>
        <taxon>Actinomycetota</taxon>
        <taxon>Actinomycetes</taxon>
        <taxon>Kitasatosporales</taxon>
        <taxon>Streptomycetaceae</taxon>
        <taxon>Streptomyces</taxon>
    </lineage>
</organism>
<dbReference type="RefSeq" id="WP_165244050.1">
    <property type="nucleotide sequence ID" value="NZ_JAAKZV010000276.1"/>
</dbReference>
<feature type="region of interest" description="Disordered" evidence="1">
    <location>
        <begin position="30"/>
        <end position="54"/>
    </location>
</feature>
<protein>
    <submittedName>
        <fullName evidence="3">DUF3558 domain-containing protein</fullName>
    </submittedName>
</protein>
<dbReference type="PROSITE" id="PS51257">
    <property type="entry name" value="PROKAR_LIPOPROTEIN"/>
    <property type="match status" value="1"/>
</dbReference>
<sequence>MFNDNRKLRRHSIVTAATALLLLAAGCGSGGDASPAAEDQPETSARPSPEIKDPAVEPAALRNVDPCGLLNARTLGKLGTVAPDSQSSPEWGVCSADVKDASGGTVELTLRVGDQLTVVDDPTEKLKGLPLVIDDDDAPKQCWTSVLTSYETSLAITFQVEYAGGDACAAGKKALAEVVDAIHAGPPQYRKPARSVLATDPCTAADKQAVATALGKKPWVEVNDLHTCDMWAGDTDYPQVSVRFFKGLPLEAADGQPVDLGGGVRAIQAKEKDITTNCDVSWRRVATPTPDQATGYGELVSVTYSDETESSLDTTTACKKAVAVARTVVPSLG</sequence>